<dbReference type="PROSITE" id="PS51469">
    <property type="entry name" value="SUN"/>
    <property type="match status" value="1"/>
</dbReference>
<dbReference type="EMBL" id="PQFF01000565">
    <property type="protein sequence ID" value="RHZ44749.1"/>
    <property type="molecule type" value="Genomic_DNA"/>
</dbReference>
<feature type="compositionally biased region" description="Basic and acidic residues" evidence="5">
    <location>
        <begin position="637"/>
        <end position="646"/>
    </location>
</feature>
<evidence type="ECO:0000256" key="3">
    <source>
        <dbReference type="ARBA" id="ARBA00022989"/>
    </source>
</evidence>
<gene>
    <name evidence="7" type="ORF">Glove_709g29</name>
</gene>
<evidence type="ECO:0000256" key="2">
    <source>
        <dbReference type="ARBA" id="ARBA00022692"/>
    </source>
</evidence>
<protein>
    <recommendedName>
        <fullName evidence="6">SUN domain-containing protein</fullName>
    </recommendedName>
</protein>
<feature type="compositionally biased region" description="Low complexity" evidence="5">
    <location>
        <begin position="360"/>
        <end position="378"/>
    </location>
</feature>
<feature type="compositionally biased region" description="Basic residues" evidence="5">
    <location>
        <begin position="24"/>
        <end position="41"/>
    </location>
</feature>
<accession>A0A397G3U8</accession>
<feature type="compositionally biased region" description="Polar residues" evidence="5">
    <location>
        <begin position="1"/>
        <end position="17"/>
    </location>
</feature>
<comment type="subcellular location">
    <subcellularLocation>
        <location evidence="1">Membrane</location>
    </subcellularLocation>
</comment>
<evidence type="ECO:0000256" key="5">
    <source>
        <dbReference type="SAM" id="MobiDB-lite"/>
    </source>
</evidence>
<keyword evidence="2" id="KW-0812">Transmembrane</keyword>
<feature type="region of interest" description="Disordered" evidence="5">
    <location>
        <begin position="359"/>
        <end position="378"/>
    </location>
</feature>
<dbReference type="STRING" id="1348612.A0A397G3U8"/>
<dbReference type="OrthoDB" id="342281at2759"/>
<feature type="region of interest" description="Disordered" evidence="5">
    <location>
        <begin position="628"/>
        <end position="649"/>
    </location>
</feature>
<dbReference type="AlphaFoldDB" id="A0A397G3U8"/>
<feature type="compositionally biased region" description="Low complexity" evidence="5">
    <location>
        <begin position="190"/>
        <end position="208"/>
    </location>
</feature>
<dbReference type="PANTHER" id="PTHR12911:SF8">
    <property type="entry name" value="KLAROID PROTEIN-RELATED"/>
    <property type="match status" value="1"/>
</dbReference>
<evidence type="ECO:0000313" key="8">
    <source>
        <dbReference type="Proteomes" id="UP000266861"/>
    </source>
</evidence>
<sequence>MSLEQTQLKSNRYSPSTGIMERTNRRKSSSKSSHKATHKVSKNTSKSEPPQMSSFDISISSIPSEYPANTLNIAQKPPLSDQNQPNSSYPSLSHFTMSSYSTEDGNAWNTENTEPSNLQSSENISMKSSSVEDNYPNMLIINSEGSSLGSRESSNISNISLNITPFVTPCISRDVSFNRTESGLSIHSSIISQSRSSSPFIHSESHSPYQSSYETVNEDSDYYDDSQPENKEYDDDDDGYEMRPISGNDPISGIDDNSGDVIEQIEQDQQQTTQNEDRIPEMNESYFHYIWNAIKISINWIISRLGLGYIIEPFRTSARGSGTEISRFWNFMSGFVNNSIRVMCGNSSQRMNQSSNEVHSTSTSINSSINTSTSTTTTTNSFERGGHFYMLTMMVAFFTLFLSIKYINEGNQSPEIINFDLISGNGNNGLEHNDALIKSAVADKVKTLCAAEVQKRIPPQNQEIVNYRANVFPDENVVVMVRQEIQRAVEEMLYTYSQDKLNKADFALSSGGAKIISSLTSPTYEQWPTQWYKIMLASTIGHGITRGKPPVTAIQPDTHVGQCWPFTGQEGQLAILLSREIYVTAVTYDHVSINVAMGLTSAPKEFDVYGIVNNDYLKVKKSEKTFNNEEEELFSEQNKKDTKENTFNDDFDDESDSNIILDSSNSNIKDGIDSGDGELKIGSSSKHEVFLGRFVYDVNGPPIQTFDVNKVDKPIIAVILKVRNNWDNPKYTCLYRFRVHGERADLKKD</sequence>
<dbReference type="InterPro" id="IPR012919">
    <property type="entry name" value="SUN_dom"/>
</dbReference>
<feature type="domain" description="SUN" evidence="6">
    <location>
        <begin position="512"/>
        <end position="744"/>
    </location>
</feature>
<evidence type="ECO:0000259" key="6">
    <source>
        <dbReference type="PROSITE" id="PS51469"/>
    </source>
</evidence>
<dbReference type="Gene3D" id="2.60.120.260">
    <property type="entry name" value="Galactose-binding domain-like"/>
    <property type="match status" value="1"/>
</dbReference>
<feature type="region of interest" description="Disordered" evidence="5">
    <location>
        <begin position="1"/>
        <end position="122"/>
    </location>
</feature>
<evidence type="ECO:0000256" key="1">
    <source>
        <dbReference type="ARBA" id="ARBA00004370"/>
    </source>
</evidence>
<proteinExistence type="predicted"/>
<feature type="compositionally biased region" description="Polar residues" evidence="5">
    <location>
        <begin position="80"/>
        <end position="122"/>
    </location>
</feature>
<dbReference type="InterPro" id="IPR045119">
    <property type="entry name" value="SUN1-5"/>
</dbReference>
<evidence type="ECO:0000256" key="4">
    <source>
        <dbReference type="ARBA" id="ARBA00023136"/>
    </source>
</evidence>
<keyword evidence="8" id="KW-1185">Reference proteome</keyword>
<keyword evidence="3" id="KW-1133">Transmembrane helix</keyword>
<reference evidence="7 8" key="1">
    <citation type="submission" date="2018-08" db="EMBL/GenBank/DDBJ databases">
        <title>Genome and evolution of the arbuscular mycorrhizal fungus Diversispora epigaea (formerly Glomus versiforme) and its bacterial endosymbionts.</title>
        <authorList>
            <person name="Sun X."/>
            <person name="Fei Z."/>
            <person name="Harrison M."/>
        </authorList>
    </citation>
    <scope>NUCLEOTIDE SEQUENCE [LARGE SCALE GENOMIC DNA]</scope>
    <source>
        <strain evidence="7 8">IT104</strain>
    </source>
</reference>
<dbReference type="Pfam" id="PF07738">
    <property type="entry name" value="Sad1_UNC"/>
    <property type="match status" value="2"/>
</dbReference>
<dbReference type="GO" id="GO:0034993">
    <property type="term" value="C:meiotic nuclear membrane microtubule tethering complex"/>
    <property type="evidence" value="ECO:0007669"/>
    <property type="project" value="TreeGrafter"/>
</dbReference>
<evidence type="ECO:0000313" key="7">
    <source>
        <dbReference type="EMBL" id="RHZ44749.1"/>
    </source>
</evidence>
<keyword evidence="4" id="KW-0472">Membrane</keyword>
<feature type="compositionally biased region" description="Low complexity" evidence="5">
    <location>
        <begin position="53"/>
        <end position="64"/>
    </location>
</feature>
<feature type="compositionally biased region" description="Polar residues" evidence="5">
    <location>
        <begin position="43"/>
        <end position="52"/>
    </location>
</feature>
<feature type="region of interest" description="Disordered" evidence="5">
    <location>
        <begin position="190"/>
        <end position="258"/>
    </location>
</feature>
<comment type="caution">
    <text evidence="7">The sequence shown here is derived from an EMBL/GenBank/DDBJ whole genome shotgun (WGS) entry which is preliminary data.</text>
</comment>
<dbReference type="PANTHER" id="PTHR12911">
    <property type="entry name" value="SAD1/UNC-84-LIKE PROTEIN-RELATED"/>
    <property type="match status" value="1"/>
</dbReference>
<dbReference type="Proteomes" id="UP000266861">
    <property type="component" value="Unassembled WGS sequence"/>
</dbReference>
<feature type="compositionally biased region" description="Acidic residues" evidence="5">
    <location>
        <begin position="216"/>
        <end position="239"/>
    </location>
</feature>
<organism evidence="7 8">
    <name type="scientific">Diversispora epigaea</name>
    <dbReference type="NCBI Taxonomy" id="1348612"/>
    <lineage>
        <taxon>Eukaryota</taxon>
        <taxon>Fungi</taxon>
        <taxon>Fungi incertae sedis</taxon>
        <taxon>Mucoromycota</taxon>
        <taxon>Glomeromycotina</taxon>
        <taxon>Glomeromycetes</taxon>
        <taxon>Diversisporales</taxon>
        <taxon>Diversisporaceae</taxon>
        <taxon>Diversispora</taxon>
    </lineage>
</organism>
<dbReference type="GO" id="GO:0043495">
    <property type="term" value="F:protein-membrane adaptor activity"/>
    <property type="evidence" value="ECO:0007669"/>
    <property type="project" value="TreeGrafter"/>
</dbReference>
<name>A0A397G3U8_9GLOM</name>